<reference evidence="1 2" key="1">
    <citation type="submission" date="2023-02" db="EMBL/GenBank/DDBJ databases">
        <authorList>
            <person name="Olszewska D."/>
        </authorList>
    </citation>
    <scope>NUCLEOTIDE SEQUENCE [LARGE SCALE GENOMIC DNA]</scope>
    <source>
        <strain evidence="1 2">FDU301</strain>
    </source>
</reference>
<dbReference type="AlphaFoldDB" id="A0ABD4WR64"/>
<protein>
    <submittedName>
        <fullName evidence="1">Lasso peptide biosynthesis PqqD family chaperone</fullName>
    </submittedName>
</protein>
<organism evidence="1 2">
    <name type="scientific">Priestia megaterium</name>
    <name type="common">Bacillus megaterium</name>
    <dbReference type="NCBI Taxonomy" id="1404"/>
    <lineage>
        <taxon>Bacteria</taxon>
        <taxon>Bacillati</taxon>
        <taxon>Bacillota</taxon>
        <taxon>Bacilli</taxon>
        <taxon>Bacillales</taxon>
        <taxon>Bacillaceae</taxon>
        <taxon>Priestia</taxon>
    </lineage>
</organism>
<dbReference type="Pfam" id="PF05402">
    <property type="entry name" value="PqqD"/>
    <property type="match status" value="1"/>
</dbReference>
<dbReference type="RefSeq" id="WP_098548629.1">
    <property type="nucleotide sequence ID" value="NZ_JARAOX010000161.1"/>
</dbReference>
<sequence>MIKSDQILPKHIVTQSEGNIVSDMGNEKVMLNIENGKYYNLGEIGGDIWESISKPTQVNELVHHIVKKYEVQMDKCEEEVISFLENMYQENLIELVVED</sequence>
<dbReference type="NCBIfam" id="NF033536">
    <property type="entry name" value="lasso_PqqD_Bac"/>
    <property type="match status" value="1"/>
</dbReference>
<comment type="caution">
    <text evidence="1">The sequence shown here is derived from an EMBL/GenBank/DDBJ whole genome shotgun (WGS) entry which is preliminary data.</text>
</comment>
<dbReference type="Proteomes" id="UP001213771">
    <property type="component" value="Unassembled WGS sequence"/>
</dbReference>
<dbReference type="InterPro" id="IPR008792">
    <property type="entry name" value="PQQD"/>
</dbReference>
<accession>A0ABD4WR64</accession>
<dbReference type="EMBL" id="JARAOX010000161">
    <property type="protein sequence ID" value="MDD9782714.1"/>
    <property type="molecule type" value="Genomic_DNA"/>
</dbReference>
<proteinExistence type="predicted"/>
<dbReference type="Gene3D" id="1.10.10.1150">
    <property type="entry name" value="Coenzyme PQQ synthesis protein D (PqqD)"/>
    <property type="match status" value="1"/>
</dbReference>
<evidence type="ECO:0000313" key="2">
    <source>
        <dbReference type="Proteomes" id="UP001213771"/>
    </source>
</evidence>
<name>A0ABD4WR64_PRIMG</name>
<evidence type="ECO:0000313" key="1">
    <source>
        <dbReference type="EMBL" id="MDD9782714.1"/>
    </source>
</evidence>
<dbReference type="InterPro" id="IPR041881">
    <property type="entry name" value="PqqD_sf"/>
</dbReference>
<gene>
    <name evidence="1" type="ORF">PVE99_09895</name>
</gene>